<name>V5Z3G9_9GAMM</name>
<dbReference type="InterPro" id="IPR041129">
    <property type="entry name" value="CdiI_2"/>
</dbReference>
<accession>V5Z3G9</accession>
<keyword evidence="3" id="KW-1185">Reference proteome</keyword>
<comment type="caution">
    <text evidence="2">The sequence shown here is derived from an EMBL/GenBank/DDBJ whole genome shotgun (WGS) entry which is preliminary data.</text>
</comment>
<dbReference type="AlphaFoldDB" id="V5Z3G9"/>
<reference evidence="2 3" key="1">
    <citation type="journal article" date="2013" name="Syst. Appl. Microbiol.">
        <title>Phylogenetic position and virulence apparatus of the pear flower necrosis pathogen Erwinia piriflorinigrans CFBP 5888T as assessed by comparative genomics.</title>
        <authorList>
            <person name="Smits T.H."/>
            <person name="Rezzonico F."/>
            <person name="Lopez M.M."/>
            <person name="Blom J."/>
            <person name="Goesmann A."/>
            <person name="Frey J.E."/>
            <person name="Duffy B."/>
        </authorList>
    </citation>
    <scope>NUCLEOTIDE SEQUENCE [LARGE SCALE GENOMIC DNA]</scope>
    <source>
        <strain evidence="3">CFBP5888</strain>
    </source>
</reference>
<evidence type="ECO:0000313" key="3">
    <source>
        <dbReference type="Proteomes" id="UP000018217"/>
    </source>
</evidence>
<dbReference type="Pfam" id="PF18593">
    <property type="entry name" value="CdiI_2"/>
    <property type="match status" value="1"/>
</dbReference>
<sequence length="58" mass="6686">MFGETIERVLDSYLEDENQKTALKVYNEAENLLALDDDKLIKEFAAIFQGGFYPEPWG</sequence>
<protein>
    <recommendedName>
        <fullName evidence="1">CdiI immunity protein domain-containing protein</fullName>
    </recommendedName>
</protein>
<organism evidence="2 3">
    <name type="scientific">Erwinia piriflorinigrans CFBP 5888</name>
    <dbReference type="NCBI Taxonomy" id="1161919"/>
    <lineage>
        <taxon>Bacteria</taxon>
        <taxon>Pseudomonadati</taxon>
        <taxon>Pseudomonadota</taxon>
        <taxon>Gammaproteobacteria</taxon>
        <taxon>Enterobacterales</taxon>
        <taxon>Erwiniaceae</taxon>
        <taxon>Erwinia</taxon>
    </lineage>
</organism>
<evidence type="ECO:0000313" key="2">
    <source>
        <dbReference type="EMBL" id="CCG85870.1"/>
    </source>
</evidence>
<feature type="domain" description="CdiI immunity protein" evidence="1">
    <location>
        <begin position="1"/>
        <end position="58"/>
    </location>
</feature>
<dbReference type="EMBL" id="CAHS01000006">
    <property type="protein sequence ID" value="CCG85870.1"/>
    <property type="molecule type" value="Genomic_DNA"/>
</dbReference>
<dbReference type="RefSeq" id="WP_023653711.1">
    <property type="nucleotide sequence ID" value="NZ_CAHS01000006.1"/>
</dbReference>
<evidence type="ECO:0000259" key="1">
    <source>
        <dbReference type="Pfam" id="PF18593"/>
    </source>
</evidence>
<proteinExistence type="predicted"/>
<gene>
    <name evidence="2" type="ORF">EPIR_0505</name>
</gene>
<dbReference type="Proteomes" id="UP000018217">
    <property type="component" value="Unassembled WGS sequence"/>
</dbReference>